<dbReference type="SUPFAM" id="SSF53850">
    <property type="entry name" value="Periplasmic binding protein-like II"/>
    <property type="match status" value="1"/>
</dbReference>
<dbReference type="STRING" id="1441095.AM592_14265"/>
<dbReference type="EMBL" id="CP012600">
    <property type="protein sequence ID" value="ALC82611.1"/>
    <property type="molecule type" value="Genomic_DNA"/>
</dbReference>
<dbReference type="SMART" id="SM00062">
    <property type="entry name" value="PBPb"/>
    <property type="match status" value="1"/>
</dbReference>
<evidence type="ECO:0000256" key="1">
    <source>
        <dbReference type="ARBA" id="ARBA00004193"/>
    </source>
</evidence>
<protein>
    <recommendedName>
        <fullName evidence="9">Amino acid ABC transporter substrate-binding protein</fullName>
    </recommendedName>
</protein>
<feature type="domain" description="Ionotropic glutamate receptor C-terminal" evidence="6">
    <location>
        <begin position="44"/>
        <end position="267"/>
    </location>
</feature>
<evidence type="ECO:0000313" key="7">
    <source>
        <dbReference type="EMBL" id="ALC82611.1"/>
    </source>
</evidence>
<dbReference type="GO" id="GO:0015276">
    <property type="term" value="F:ligand-gated monoatomic ion channel activity"/>
    <property type="evidence" value="ECO:0007669"/>
    <property type="project" value="InterPro"/>
</dbReference>
<name>A0A0M4FIA1_9BACI</name>
<evidence type="ECO:0000259" key="6">
    <source>
        <dbReference type="SMART" id="SM00079"/>
    </source>
</evidence>
<keyword evidence="8" id="KW-1185">Reference proteome</keyword>
<organism evidence="7 8">
    <name type="scientific">Bacillus gobiensis</name>
    <dbReference type="NCBI Taxonomy" id="1441095"/>
    <lineage>
        <taxon>Bacteria</taxon>
        <taxon>Bacillati</taxon>
        <taxon>Bacillota</taxon>
        <taxon>Bacilli</taxon>
        <taxon>Bacillales</taxon>
        <taxon>Bacillaceae</taxon>
        <taxon>Bacillus</taxon>
    </lineage>
</organism>
<reference evidence="8" key="1">
    <citation type="submission" date="2015-08" db="EMBL/GenBank/DDBJ databases">
        <title>Genome sequencing project for genomic taxonomy and phylogenomics of Bacillus-like bacteria.</title>
        <authorList>
            <person name="Liu B."/>
            <person name="Wang J."/>
            <person name="Zhu Y."/>
            <person name="Liu G."/>
            <person name="Chen Q."/>
            <person name="Chen Z."/>
            <person name="Lan J."/>
            <person name="Che J."/>
            <person name="Ge C."/>
            <person name="Shi H."/>
            <person name="Pan Z."/>
            <person name="Liu X."/>
        </authorList>
    </citation>
    <scope>NUCLEOTIDE SEQUENCE [LARGE SCALE GENOMIC DNA]</scope>
    <source>
        <strain evidence="8">FJAT-4402</strain>
    </source>
</reference>
<dbReference type="PANTHER" id="PTHR35936:SF19">
    <property type="entry name" value="AMINO-ACID-BINDING PROTEIN YXEM-RELATED"/>
    <property type="match status" value="1"/>
</dbReference>
<sequence>MKKRNFIHITLILFIFILILAACGQSGESNLAGKQEKAAEGNKVIRVGTSGKTIPSSYYDDNKKLVGYDIDVINEIAKRSGYKVEYTVADFSGLFGLIESNRIDTIANQAEITPEREKKFNFTEPYVYSAWQLVVRGDDDKIRSLEDLDGKIIAQGMGTAKEKYLEDYKNKHGIDFDLKSYEDSGGIFLDIVNKRLDANLVDYPSGLIKIEKSGLDLKYAGDPFEPTVFAFPFKKDNQELQKLFDEKLAELKEDGTLKKLSEKWFKLDVTKPLDID</sequence>
<dbReference type="AlphaFoldDB" id="A0A0M4FIA1"/>
<evidence type="ECO:0000256" key="4">
    <source>
        <dbReference type="ARBA" id="ARBA00023288"/>
    </source>
</evidence>
<evidence type="ECO:0000256" key="2">
    <source>
        <dbReference type="ARBA" id="ARBA00022729"/>
    </source>
</evidence>
<dbReference type="InterPro" id="IPR001320">
    <property type="entry name" value="Iontro_rcpt_C"/>
</dbReference>
<gene>
    <name evidence="7" type="ORF">AM592_14265</name>
</gene>
<reference evidence="7 8" key="2">
    <citation type="journal article" date="2016" name="Int. J. Syst. Evol. Microbiol.">
        <title>Bacillus gobiensis sp. nov., isolated from a soil sample.</title>
        <authorList>
            <person name="Liu B."/>
            <person name="Liu G.H."/>
            <person name="Cetin S."/>
            <person name="Schumann P."/>
            <person name="Pan Z.Z."/>
            <person name="Chen Q.Q."/>
        </authorList>
    </citation>
    <scope>NUCLEOTIDE SEQUENCE [LARGE SCALE GENOMIC DNA]</scope>
    <source>
        <strain evidence="7 8">FJAT-4402</strain>
    </source>
</reference>
<dbReference type="PROSITE" id="PS51257">
    <property type="entry name" value="PROKAR_LIPOPROTEIN"/>
    <property type="match status" value="1"/>
</dbReference>
<dbReference type="PATRIC" id="fig|1441095.3.peg.3144"/>
<dbReference type="PANTHER" id="PTHR35936">
    <property type="entry name" value="MEMBRANE-BOUND LYTIC MUREIN TRANSGLYCOSYLASE F"/>
    <property type="match status" value="1"/>
</dbReference>
<evidence type="ECO:0000259" key="5">
    <source>
        <dbReference type="SMART" id="SM00062"/>
    </source>
</evidence>
<evidence type="ECO:0008006" key="9">
    <source>
        <dbReference type="Google" id="ProtNLM"/>
    </source>
</evidence>
<comment type="subcellular location">
    <subcellularLocation>
        <location evidence="1">Cell membrane</location>
        <topology evidence="1">Lipid-anchor</topology>
    </subcellularLocation>
</comment>
<dbReference type="RefSeq" id="WP_053604416.1">
    <property type="nucleotide sequence ID" value="NZ_CP012600.1"/>
</dbReference>
<evidence type="ECO:0000256" key="3">
    <source>
        <dbReference type="ARBA" id="ARBA00023139"/>
    </source>
</evidence>
<dbReference type="Pfam" id="PF00497">
    <property type="entry name" value="SBP_bac_3"/>
    <property type="match status" value="1"/>
</dbReference>
<dbReference type="GO" id="GO:0005886">
    <property type="term" value="C:plasma membrane"/>
    <property type="evidence" value="ECO:0007669"/>
    <property type="project" value="UniProtKB-SubCell"/>
</dbReference>
<keyword evidence="2" id="KW-0732">Signal</keyword>
<keyword evidence="4" id="KW-0449">Lipoprotein</keyword>
<dbReference type="OrthoDB" id="8613538at2"/>
<keyword evidence="3" id="KW-0564">Palmitate</keyword>
<dbReference type="InterPro" id="IPR001638">
    <property type="entry name" value="Solute-binding_3/MltF_N"/>
</dbReference>
<proteinExistence type="predicted"/>
<dbReference type="SMART" id="SM00079">
    <property type="entry name" value="PBPe"/>
    <property type="match status" value="1"/>
</dbReference>
<evidence type="ECO:0000313" key="8">
    <source>
        <dbReference type="Proteomes" id="UP000067625"/>
    </source>
</evidence>
<accession>A0A0M4FIA1</accession>
<dbReference type="Proteomes" id="UP000067625">
    <property type="component" value="Chromosome"/>
</dbReference>
<dbReference type="Gene3D" id="3.40.190.10">
    <property type="entry name" value="Periplasmic binding protein-like II"/>
    <property type="match status" value="2"/>
</dbReference>
<feature type="domain" description="Solute-binding protein family 3/N-terminal" evidence="5">
    <location>
        <begin position="44"/>
        <end position="268"/>
    </location>
</feature>